<evidence type="ECO:0000256" key="9">
    <source>
        <dbReference type="ARBA" id="ARBA00022884"/>
    </source>
</evidence>
<dbReference type="Proteomes" id="UP000229674">
    <property type="component" value="Unassembled WGS sequence"/>
</dbReference>
<dbReference type="InterPro" id="IPR006195">
    <property type="entry name" value="aa-tRNA-synth_II"/>
</dbReference>
<feature type="domain" description="Aminoacyl-transfer RNA synthetases class-II family profile" evidence="14">
    <location>
        <begin position="217"/>
        <end position="487"/>
    </location>
</feature>
<dbReference type="GO" id="GO:0000049">
    <property type="term" value="F:tRNA binding"/>
    <property type="evidence" value="ECO:0007669"/>
    <property type="project" value="UniProtKB-KW"/>
</dbReference>
<dbReference type="EC" id="6.1.1.3" evidence="13"/>
<dbReference type="GO" id="GO:0004829">
    <property type="term" value="F:threonine-tRNA ligase activity"/>
    <property type="evidence" value="ECO:0007669"/>
    <property type="project" value="UniProtKB-UniRule"/>
</dbReference>
<dbReference type="Pfam" id="PF03129">
    <property type="entry name" value="HGTP_anticodon"/>
    <property type="match status" value="1"/>
</dbReference>
<dbReference type="CDD" id="cd00860">
    <property type="entry name" value="ThrRS_anticodon"/>
    <property type="match status" value="1"/>
</dbReference>
<comment type="subunit">
    <text evidence="13">Homodimer.</text>
</comment>
<evidence type="ECO:0000313" key="15">
    <source>
        <dbReference type="EMBL" id="PJC65337.1"/>
    </source>
</evidence>
<dbReference type="SUPFAM" id="SSF55681">
    <property type="entry name" value="Class II aaRS and biotin synthetases"/>
    <property type="match status" value="1"/>
</dbReference>
<protein>
    <recommendedName>
        <fullName evidence="13">Threonine--tRNA ligase</fullName>
        <ecNumber evidence="13">6.1.1.3</ecNumber>
    </recommendedName>
    <alternativeName>
        <fullName evidence="13">Threonyl-tRNA synthetase</fullName>
        <shortName evidence="13">ThrRS</shortName>
    </alternativeName>
</protein>
<name>A0A2M8G105_9BACT</name>
<dbReference type="Gene3D" id="3.40.50.800">
    <property type="entry name" value="Anticodon-binding domain"/>
    <property type="match status" value="1"/>
</dbReference>
<feature type="binding site" evidence="13">
    <location>
        <position position="464"/>
    </location>
    <ligand>
        <name>Zn(2+)</name>
        <dbReference type="ChEBI" id="CHEBI:29105"/>
        <note>catalytic</note>
    </ligand>
</feature>
<reference evidence="16" key="1">
    <citation type="submission" date="2017-09" db="EMBL/GenBank/DDBJ databases">
        <title>Depth-based differentiation of microbial function through sediment-hosted aquifers and enrichment of novel symbionts in the deep terrestrial subsurface.</title>
        <authorList>
            <person name="Probst A.J."/>
            <person name="Ladd B."/>
            <person name="Jarett J.K."/>
            <person name="Geller-Mcgrath D.E."/>
            <person name="Sieber C.M.K."/>
            <person name="Emerson J.B."/>
            <person name="Anantharaman K."/>
            <person name="Thomas B.C."/>
            <person name="Malmstrom R."/>
            <person name="Stieglmeier M."/>
            <person name="Klingl A."/>
            <person name="Woyke T."/>
            <person name="Ryan C.M."/>
            <person name="Banfield J.F."/>
        </authorList>
    </citation>
    <scope>NUCLEOTIDE SEQUENCE [LARGE SCALE GENOMIC DNA]</scope>
</reference>
<evidence type="ECO:0000256" key="2">
    <source>
        <dbReference type="ARBA" id="ARBA00022490"/>
    </source>
</evidence>
<gene>
    <name evidence="13" type="primary">thrS</name>
    <name evidence="15" type="ORF">CO020_01205</name>
</gene>
<keyword evidence="8 13" id="KW-0067">ATP-binding</keyword>
<dbReference type="FunFam" id="3.30.980.10:FF:000005">
    <property type="entry name" value="Threonyl-tRNA synthetase, mitochondrial"/>
    <property type="match status" value="1"/>
</dbReference>
<evidence type="ECO:0000256" key="4">
    <source>
        <dbReference type="ARBA" id="ARBA00022598"/>
    </source>
</evidence>
<dbReference type="Gene3D" id="3.30.54.20">
    <property type="match status" value="1"/>
</dbReference>
<dbReference type="HAMAP" id="MF_00184">
    <property type="entry name" value="Thr_tRNA_synth"/>
    <property type="match status" value="1"/>
</dbReference>
<dbReference type="NCBIfam" id="TIGR00418">
    <property type="entry name" value="thrS"/>
    <property type="match status" value="1"/>
</dbReference>
<dbReference type="InterPro" id="IPR047246">
    <property type="entry name" value="ThrRS_anticodon"/>
</dbReference>
<dbReference type="FunFam" id="3.40.50.800:FF:000001">
    <property type="entry name" value="Threonine--tRNA ligase"/>
    <property type="match status" value="1"/>
</dbReference>
<evidence type="ECO:0000256" key="11">
    <source>
        <dbReference type="ARBA" id="ARBA00023146"/>
    </source>
</evidence>
<dbReference type="Pfam" id="PF00587">
    <property type="entry name" value="tRNA-synt_2b"/>
    <property type="match status" value="1"/>
</dbReference>
<dbReference type="InterPro" id="IPR012947">
    <property type="entry name" value="tRNA_SAD"/>
</dbReference>
<dbReference type="GO" id="GO:0005524">
    <property type="term" value="F:ATP binding"/>
    <property type="evidence" value="ECO:0007669"/>
    <property type="project" value="UniProtKB-UniRule"/>
</dbReference>
<dbReference type="InterPro" id="IPR002314">
    <property type="entry name" value="aa-tRNA-synt_IIb"/>
</dbReference>
<evidence type="ECO:0000256" key="7">
    <source>
        <dbReference type="ARBA" id="ARBA00022833"/>
    </source>
</evidence>
<dbReference type="PANTHER" id="PTHR11451:SF44">
    <property type="entry name" value="THREONINE--TRNA LIGASE, CHLOROPLASTIC_MITOCHONDRIAL 2"/>
    <property type="match status" value="1"/>
</dbReference>
<dbReference type="AlphaFoldDB" id="A0A2M8G105"/>
<feature type="binding site" evidence="13">
    <location>
        <position position="335"/>
    </location>
    <ligand>
        <name>Zn(2+)</name>
        <dbReference type="ChEBI" id="CHEBI:29105"/>
        <note>catalytic</note>
    </ligand>
</feature>
<dbReference type="PANTHER" id="PTHR11451">
    <property type="entry name" value="THREONINE-TRNA LIGASE"/>
    <property type="match status" value="1"/>
</dbReference>
<comment type="caution">
    <text evidence="13">Lacks conserved residue(s) required for the propagation of feature annotation.</text>
</comment>
<dbReference type="SUPFAM" id="SSF55186">
    <property type="entry name" value="ThrRS/AlaRS common domain"/>
    <property type="match status" value="1"/>
</dbReference>
<keyword evidence="9 13" id="KW-0694">RNA-binding</keyword>
<dbReference type="Gene3D" id="3.30.980.10">
    <property type="entry name" value="Threonyl-trna Synthetase, Chain A, domain 2"/>
    <property type="match status" value="1"/>
</dbReference>
<dbReference type="EMBL" id="PFQX01000046">
    <property type="protein sequence ID" value="PJC65337.1"/>
    <property type="molecule type" value="Genomic_DNA"/>
</dbReference>
<dbReference type="PROSITE" id="PS50862">
    <property type="entry name" value="AA_TRNA_LIGASE_II"/>
    <property type="match status" value="1"/>
</dbReference>
<keyword evidence="7 13" id="KW-0862">Zinc</keyword>
<keyword evidence="10 13" id="KW-0648">Protein biosynthesis</keyword>
<evidence type="ECO:0000256" key="1">
    <source>
        <dbReference type="ARBA" id="ARBA00008226"/>
    </source>
</evidence>
<dbReference type="InterPro" id="IPR036621">
    <property type="entry name" value="Anticodon-bd_dom_sf"/>
</dbReference>
<evidence type="ECO:0000256" key="3">
    <source>
        <dbReference type="ARBA" id="ARBA00022555"/>
    </source>
</evidence>
<comment type="cofactor">
    <cofactor evidence="13">
        <name>Zn(2+)</name>
        <dbReference type="ChEBI" id="CHEBI:29105"/>
    </cofactor>
    <text evidence="13">Binds 1 zinc ion per subunit.</text>
</comment>
<dbReference type="FunFam" id="3.30.930.10:FF:000002">
    <property type="entry name" value="Threonine--tRNA ligase"/>
    <property type="match status" value="1"/>
</dbReference>
<dbReference type="InterPro" id="IPR004154">
    <property type="entry name" value="Anticodon-bd"/>
</dbReference>
<evidence type="ECO:0000256" key="5">
    <source>
        <dbReference type="ARBA" id="ARBA00022723"/>
    </source>
</evidence>
<keyword evidence="11 13" id="KW-0030">Aminoacyl-tRNA synthetase</keyword>
<dbReference type="CDD" id="cd00771">
    <property type="entry name" value="ThrRS_core"/>
    <property type="match status" value="1"/>
</dbReference>
<keyword evidence="6 13" id="KW-0547">Nucleotide-binding</keyword>
<evidence type="ECO:0000256" key="10">
    <source>
        <dbReference type="ARBA" id="ARBA00022917"/>
    </source>
</evidence>
<comment type="subcellular location">
    <subcellularLocation>
        <location evidence="13">Cytoplasm</location>
    </subcellularLocation>
</comment>
<keyword evidence="3 13" id="KW-0820">tRNA-binding</keyword>
<organism evidence="15 16">
    <name type="scientific">Candidatus Colwellbacteria bacterium CG_4_9_14_0_2_um_filter_50_12</name>
    <dbReference type="NCBI Taxonomy" id="1974538"/>
    <lineage>
        <taxon>Bacteria</taxon>
        <taxon>Candidatus Colwelliibacteriota</taxon>
    </lineage>
</organism>
<evidence type="ECO:0000313" key="16">
    <source>
        <dbReference type="Proteomes" id="UP000229674"/>
    </source>
</evidence>
<dbReference type="GO" id="GO:0005737">
    <property type="term" value="C:cytoplasm"/>
    <property type="evidence" value="ECO:0007669"/>
    <property type="project" value="UniProtKB-SubCell"/>
</dbReference>
<comment type="caution">
    <text evidence="15">The sequence shown here is derived from an EMBL/GenBank/DDBJ whole genome shotgun (WGS) entry which is preliminary data.</text>
</comment>
<comment type="similarity">
    <text evidence="1 13">Belongs to the class-II aminoacyl-tRNA synthetase family.</text>
</comment>
<evidence type="ECO:0000256" key="8">
    <source>
        <dbReference type="ARBA" id="ARBA00022840"/>
    </source>
</evidence>
<dbReference type="GO" id="GO:0006435">
    <property type="term" value="P:threonyl-tRNA aminoacylation"/>
    <property type="evidence" value="ECO:0007669"/>
    <property type="project" value="UniProtKB-UniRule"/>
</dbReference>
<dbReference type="GO" id="GO:0046872">
    <property type="term" value="F:metal ion binding"/>
    <property type="evidence" value="ECO:0007669"/>
    <property type="project" value="UniProtKB-KW"/>
</dbReference>
<dbReference type="PRINTS" id="PR01047">
    <property type="entry name" value="TRNASYNTHTHR"/>
</dbReference>
<evidence type="ECO:0000256" key="12">
    <source>
        <dbReference type="ARBA" id="ARBA00049515"/>
    </source>
</evidence>
<sequence length="622" mass="70921">MPRSSPAESLDHVRHSLAHLLAAAVLKKFPKAKLGIGPTIENGFYYDFKLPRPITPDDLKEFEKTMRELVRQKLPFSGRKLMPAEAKKIFKDQPFKLELIKDFMHPPKGVKKQPLSIYKTGDVFLDLCRGGHVKNTSEINTDSFTLEKIAGAYWRGDEKNPQLQRIYGLAFKSKKELEEYIKLQEEAKKRDHKILGPALDLFTFSDLVGAGLPLWTPKGTLVRNLLDDFVWKLRKQAGYEQVDIPHITKKDLYETSGHWGKFQDDLFKIKTREGHLFAMKPMNCPHHAQIYARRPWSYRDLPQRYANTTKVYRDEQSGELSGLSRVRAITQDDAHVFCRLSQAEGEFLKIWSIVHEFYETFGFNLRIRVSTHDPKHPEKYLGDKKKWKLAESILWKIVKDKKADVFEGVGEAAFYGPKLDFMAKDSLGREWQVATIQLDVNMPERFNLTCANEEGKPERIVMIHAAIMGSIERFLSVIIEHFAGNFPLWLAPVQMAVLPVGEKFNAYAREVSEKLSAAGLRVETSVANETLSKRIRDAELQKIPYILVVGEKEEGAGTVSVRTRLRGAVARFGEAEACLRGAVARFGEAEARRGGNDGAVKLDQFITKARREVEDKTLGYQN</sequence>
<dbReference type="InterPro" id="IPR033728">
    <property type="entry name" value="ThrRS_core"/>
</dbReference>
<comment type="catalytic activity">
    <reaction evidence="12 13">
        <text>tRNA(Thr) + L-threonine + ATP = L-threonyl-tRNA(Thr) + AMP + diphosphate + H(+)</text>
        <dbReference type="Rhea" id="RHEA:24624"/>
        <dbReference type="Rhea" id="RHEA-COMP:9670"/>
        <dbReference type="Rhea" id="RHEA-COMP:9704"/>
        <dbReference type="ChEBI" id="CHEBI:15378"/>
        <dbReference type="ChEBI" id="CHEBI:30616"/>
        <dbReference type="ChEBI" id="CHEBI:33019"/>
        <dbReference type="ChEBI" id="CHEBI:57926"/>
        <dbReference type="ChEBI" id="CHEBI:78442"/>
        <dbReference type="ChEBI" id="CHEBI:78534"/>
        <dbReference type="ChEBI" id="CHEBI:456215"/>
        <dbReference type="EC" id="6.1.1.3"/>
    </reaction>
</comment>
<dbReference type="Gene3D" id="3.30.930.10">
    <property type="entry name" value="Bira Bifunctional Protein, Domain 2"/>
    <property type="match status" value="1"/>
</dbReference>
<evidence type="ECO:0000256" key="6">
    <source>
        <dbReference type="ARBA" id="ARBA00022741"/>
    </source>
</evidence>
<feature type="binding site" evidence="13">
    <location>
        <position position="284"/>
    </location>
    <ligand>
        <name>Zn(2+)</name>
        <dbReference type="ChEBI" id="CHEBI:29105"/>
        <note>catalytic</note>
    </ligand>
</feature>
<dbReference type="SUPFAM" id="SSF52954">
    <property type="entry name" value="Class II aaRS ABD-related"/>
    <property type="match status" value="1"/>
</dbReference>
<dbReference type="SMART" id="SM00863">
    <property type="entry name" value="tRNA_SAD"/>
    <property type="match status" value="1"/>
</dbReference>
<keyword evidence="2 13" id="KW-0963">Cytoplasm</keyword>
<accession>A0A2M8G105</accession>
<dbReference type="InterPro" id="IPR002320">
    <property type="entry name" value="Thr-tRNA-ligase_IIa"/>
</dbReference>
<evidence type="ECO:0000259" key="14">
    <source>
        <dbReference type="PROSITE" id="PS50862"/>
    </source>
</evidence>
<keyword evidence="4 13" id="KW-0436">Ligase</keyword>
<proteinExistence type="inferred from homology"/>
<dbReference type="InterPro" id="IPR045864">
    <property type="entry name" value="aa-tRNA-synth_II/BPL/LPL"/>
</dbReference>
<evidence type="ECO:0000256" key="13">
    <source>
        <dbReference type="HAMAP-Rule" id="MF_00184"/>
    </source>
</evidence>
<keyword evidence="5 13" id="KW-0479">Metal-binding</keyword>
<dbReference type="InterPro" id="IPR018163">
    <property type="entry name" value="Thr/Ala-tRNA-synth_IIc_edit"/>
</dbReference>
<dbReference type="Pfam" id="PF07973">
    <property type="entry name" value="tRNA_SAD"/>
    <property type="match status" value="1"/>
</dbReference>